<name>A0A256FK52_9HYPH</name>
<keyword evidence="2" id="KW-1185">Reference proteome</keyword>
<accession>A0A256FK52</accession>
<gene>
    <name evidence="1" type="ORF">CEV31_3146</name>
</gene>
<proteinExistence type="predicted"/>
<organism evidence="1 2">
    <name type="scientific">Brucella thiophenivorans</name>
    <dbReference type="NCBI Taxonomy" id="571255"/>
    <lineage>
        <taxon>Bacteria</taxon>
        <taxon>Pseudomonadati</taxon>
        <taxon>Pseudomonadota</taxon>
        <taxon>Alphaproteobacteria</taxon>
        <taxon>Hyphomicrobiales</taxon>
        <taxon>Brucellaceae</taxon>
        <taxon>Brucella/Ochrobactrum group</taxon>
        <taxon>Brucella</taxon>
    </lineage>
</organism>
<dbReference type="AlphaFoldDB" id="A0A256FK52"/>
<protein>
    <submittedName>
        <fullName evidence="1">Uncharacterized protein</fullName>
    </submittedName>
</protein>
<reference evidence="1 2" key="1">
    <citation type="submission" date="2017-07" db="EMBL/GenBank/DDBJ databases">
        <title>Phylogenetic study on the rhizospheric bacterium Ochrobactrum sp. A44.</title>
        <authorList>
            <person name="Krzyzanowska D.M."/>
            <person name="Ossowicki A."/>
            <person name="Rajewska M."/>
            <person name="Maciag T."/>
            <person name="Kaczynski Z."/>
            <person name="Czerwicka M."/>
            <person name="Jafra S."/>
        </authorList>
    </citation>
    <scope>NUCLEOTIDE SEQUENCE [LARGE SCALE GENOMIC DNA]</scope>
    <source>
        <strain evidence="1 2">DSM 7216</strain>
    </source>
</reference>
<sequence>MFIHKKLLFILTASTLNMVKLKHLSRKIEELYTSIHCM</sequence>
<dbReference type="EMBL" id="NNRJ01000051">
    <property type="protein sequence ID" value="OYR15234.1"/>
    <property type="molecule type" value="Genomic_DNA"/>
</dbReference>
<evidence type="ECO:0000313" key="1">
    <source>
        <dbReference type="EMBL" id="OYR15234.1"/>
    </source>
</evidence>
<evidence type="ECO:0000313" key="2">
    <source>
        <dbReference type="Proteomes" id="UP000215590"/>
    </source>
</evidence>
<comment type="caution">
    <text evidence="1">The sequence shown here is derived from an EMBL/GenBank/DDBJ whole genome shotgun (WGS) entry which is preliminary data.</text>
</comment>
<dbReference type="Proteomes" id="UP000215590">
    <property type="component" value="Unassembled WGS sequence"/>
</dbReference>